<dbReference type="EMBL" id="JAPWTK010000106">
    <property type="protein sequence ID" value="KAJ8949972.1"/>
    <property type="molecule type" value="Genomic_DNA"/>
</dbReference>
<feature type="transmembrane region" description="Helical" evidence="5">
    <location>
        <begin position="71"/>
        <end position="91"/>
    </location>
</feature>
<dbReference type="Proteomes" id="UP001162162">
    <property type="component" value="Unassembled WGS sequence"/>
</dbReference>
<evidence type="ECO:0000313" key="8">
    <source>
        <dbReference type="Proteomes" id="UP001162162"/>
    </source>
</evidence>
<sequence>CQLPEEFSNSSYHLNETVLKQHFPWDPSHHKYSSCEIIIENKTQACENYIFDDKVYGYTSVIEFQLECKKAYLIATSNSIFMVGVMIGSIVFGEMSDRYGRKLTFFISLVIQLVFGIIASFAPEYWTFTIARAVVGATTSGVFLVAYVIGLEMVGPAMRTIAGTVTQMFFSVGYMLTALFAYYIHEWRLLQFCLTIPGVLFIPESSRWLMSKNRIPEAKRLIQIAAKSNKVTISEETLNSLLASTEESFKTKDPNIKAASVVDIIKYPSLRKRTLIIFFDW</sequence>
<feature type="non-terminal residue" evidence="7">
    <location>
        <position position="1"/>
    </location>
</feature>
<keyword evidence="8" id="KW-1185">Reference proteome</keyword>
<feature type="domain" description="Major facilitator superfamily (MFS) profile" evidence="6">
    <location>
        <begin position="1"/>
        <end position="281"/>
    </location>
</feature>
<dbReference type="Gene3D" id="1.20.1250.20">
    <property type="entry name" value="MFS general substrate transporter like domains"/>
    <property type="match status" value="1"/>
</dbReference>
<organism evidence="7 8">
    <name type="scientific">Aromia moschata</name>
    <dbReference type="NCBI Taxonomy" id="1265417"/>
    <lineage>
        <taxon>Eukaryota</taxon>
        <taxon>Metazoa</taxon>
        <taxon>Ecdysozoa</taxon>
        <taxon>Arthropoda</taxon>
        <taxon>Hexapoda</taxon>
        <taxon>Insecta</taxon>
        <taxon>Pterygota</taxon>
        <taxon>Neoptera</taxon>
        <taxon>Endopterygota</taxon>
        <taxon>Coleoptera</taxon>
        <taxon>Polyphaga</taxon>
        <taxon>Cucujiformia</taxon>
        <taxon>Chrysomeloidea</taxon>
        <taxon>Cerambycidae</taxon>
        <taxon>Cerambycinae</taxon>
        <taxon>Callichromatini</taxon>
        <taxon>Aromia</taxon>
    </lineage>
</organism>
<evidence type="ECO:0000259" key="6">
    <source>
        <dbReference type="PROSITE" id="PS50850"/>
    </source>
</evidence>
<comment type="subcellular location">
    <subcellularLocation>
        <location evidence="1">Membrane</location>
        <topology evidence="1">Multi-pass membrane protein</topology>
    </subcellularLocation>
</comment>
<feature type="transmembrane region" description="Helical" evidence="5">
    <location>
        <begin position="128"/>
        <end position="149"/>
    </location>
</feature>
<dbReference type="InterPro" id="IPR020846">
    <property type="entry name" value="MFS_dom"/>
</dbReference>
<proteinExistence type="predicted"/>
<keyword evidence="4 5" id="KW-0472">Membrane</keyword>
<feature type="transmembrane region" description="Helical" evidence="5">
    <location>
        <begin position="161"/>
        <end position="183"/>
    </location>
</feature>
<dbReference type="GO" id="GO:0016020">
    <property type="term" value="C:membrane"/>
    <property type="evidence" value="ECO:0007669"/>
    <property type="project" value="UniProtKB-SubCell"/>
</dbReference>
<dbReference type="PROSITE" id="PS50850">
    <property type="entry name" value="MFS"/>
    <property type="match status" value="1"/>
</dbReference>
<keyword evidence="3 5" id="KW-1133">Transmembrane helix</keyword>
<comment type="caution">
    <text evidence="7">The sequence shown here is derived from an EMBL/GenBank/DDBJ whole genome shotgun (WGS) entry which is preliminary data.</text>
</comment>
<dbReference type="GO" id="GO:0022857">
    <property type="term" value="F:transmembrane transporter activity"/>
    <property type="evidence" value="ECO:0007669"/>
    <property type="project" value="InterPro"/>
</dbReference>
<name>A0AAV8YE77_9CUCU</name>
<evidence type="ECO:0000256" key="2">
    <source>
        <dbReference type="ARBA" id="ARBA00022692"/>
    </source>
</evidence>
<evidence type="ECO:0000256" key="4">
    <source>
        <dbReference type="ARBA" id="ARBA00023136"/>
    </source>
</evidence>
<dbReference type="PANTHER" id="PTHR24064">
    <property type="entry name" value="SOLUTE CARRIER FAMILY 22 MEMBER"/>
    <property type="match status" value="1"/>
</dbReference>
<feature type="transmembrane region" description="Helical" evidence="5">
    <location>
        <begin position="103"/>
        <end position="122"/>
    </location>
</feature>
<dbReference type="AlphaFoldDB" id="A0AAV8YE77"/>
<dbReference type="SUPFAM" id="SSF103473">
    <property type="entry name" value="MFS general substrate transporter"/>
    <property type="match status" value="1"/>
</dbReference>
<evidence type="ECO:0000256" key="3">
    <source>
        <dbReference type="ARBA" id="ARBA00022989"/>
    </source>
</evidence>
<dbReference type="Pfam" id="PF00083">
    <property type="entry name" value="Sugar_tr"/>
    <property type="match status" value="1"/>
</dbReference>
<accession>A0AAV8YE77</accession>
<evidence type="ECO:0000256" key="1">
    <source>
        <dbReference type="ARBA" id="ARBA00004141"/>
    </source>
</evidence>
<dbReference type="InterPro" id="IPR005828">
    <property type="entry name" value="MFS_sugar_transport-like"/>
</dbReference>
<keyword evidence="2 5" id="KW-0812">Transmembrane</keyword>
<evidence type="ECO:0000256" key="5">
    <source>
        <dbReference type="SAM" id="Phobius"/>
    </source>
</evidence>
<gene>
    <name evidence="7" type="ORF">NQ318_002380</name>
</gene>
<reference evidence="7" key="1">
    <citation type="journal article" date="2023" name="Insect Mol. Biol.">
        <title>Genome sequencing provides insights into the evolution of gene families encoding plant cell wall-degrading enzymes in longhorned beetles.</title>
        <authorList>
            <person name="Shin N.R."/>
            <person name="Okamura Y."/>
            <person name="Kirsch R."/>
            <person name="Pauchet Y."/>
        </authorList>
    </citation>
    <scope>NUCLEOTIDE SEQUENCE</scope>
    <source>
        <strain evidence="7">AMC_N1</strain>
    </source>
</reference>
<protein>
    <recommendedName>
        <fullName evidence="6">Major facilitator superfamily (MFS) profile domain-containing protein</fullName>
    </recommendedName>
</protein>
<dbReference type="InterPro" id="IPR036259">
    <property type="entry name" value="MFS_trans_sf"/>
</dbReference>
<evidence type="ECO:0000313" key="7">
    <source>
        <dbReference type="EMBL" id="KAJ8949972.1"/>
    </source>
</evidence>